<keyword evidence="11" id="KW-0067">ATP-binding</keyword>
<dbReference type="InterPro" id="IPR017867">
    <property type="entry name" value="Tyr_phospatase_low_mol_wt"/>
</dbReference>
<dbReference type="EMBL" id="SOJT01000055">
    <property type="protein sequence ID" value="TET29963.1"/>
    <property type="molecule type" value="Genomic_DNA"/>
</dbReference>
<comment type="similarity">
    <text evidence="2">Belongs to the SUA5 family.</text>
</comment>
<dbReference type="Proteomes" id="UP000316517">
    <property type="component" value="Unassembled WGS sequence"/>
</dbReference>
<dbReference type="GO" id="GO:0005524">
    <property type="term" value="F:ATP binding"/>
    <property type="evidence" value="ECO:0007669"/>
    <property type="project" value="UniProtKB-KW"/>
</dbReference>
<dbReference type="Gene3D" id="3.40.50.2300">
    <property type="match status" value="1"/>
</dbReference>
<evidence type="ECO:0000256" key="11">
    <source>
        <dbReference type="ARBA" id="ARBA00022840"/>
    </source>
</evidence>
<comment type="similarity">
    <text evidence="3">Belongs to the low molecular weight phosphotyrosine protein phosphatase family.</text>
</comment>
<evidence type="ECO:0000256" key="7">
    <source>
        <dbReference type="ARBA" id="ARBA00022694"/>
    </source>
</evidence>
<protein>
    <recommendedName>
        <fullName evidence="12">L-threonylcarbamoyladenylate synthase</fullName>
        <ecNumber evidence="4">2.7.7.87</ecNumber>
    </recommendedName>
    <alternativeName>
        <fullName evidence="12">L-threonylcarbamoyladenylate synthase</fullName>
    </alternativeName>
</protein>
<dbReference type="EC" id="2.7.7.87" evidence="4"/>
<proteinExistence type="inferred from homology"/>
<organism evidence="16 17">
    <name type="scientific">Aerophobetes bacterium</name>
    <dbReference type="NCBI Taxonomy" id="2030807"/>
    <lineage>
        <taxon>Bacteria</taxon>
        <taxon>Candidatus Aerophobota</taxon>
    </lineage>
</organism>
<evidence type="ECO:0000256" key="12">
    <source>
        <dbReference type="ARBA" id="ARBA00029774"/>
    </source>
</evidence>
<evidence type="ECO:0000259" key="15">
    <source>
        <dbReference type="PROSITE" id="PS51163"/>
    </source>
</evidence>
<gene>
    <name evidence="16" type="ORF">E3J68_01075</name>
</gene>
<feature type="active site" description="Nucleophile" evidence="14">
    <location>
        <position position="218"/>
    </location>
</feature>
<dbReference type="GO" id="GO:0005737">
    <property type="term" value="C:cytoplasm"/>
    <property type="evidence" value="ECO:0007669"/>
    <property type="project" value="UniProtKB-SubCell"/>
</dbReference>
<comment type="subcellular location">
    <subcellularLocation>
        <location evidence="1">Cytoplasm</location>
    </subcellularLocation>
</comment>
<feature type="active site" evidence="14">
    <location>
        <position position="224"/>
    </location>
</feature>
<evidence type="ECO:0000313" key="16">
    <source>
        <dbReference type="EMBL" id="TET29963.1"/>
    </source>
</evidence>
<evidence type="ECO:0000313" key="17">
    <source>
        <dbReference type="Proteomes" id="UP000316517"/>
    </source>
</evidence>
<dbReference type="NCBIfam" id="TIGR00057">
    <property type="entry name" value="L-threonylcarbamoyladenylate synthase"/>
    <property type="match status" value="1"/>
</dbReference>
<dbReference type="PANTHER" id="PTHR17490">
    <property type="entry name" value="SUA5"/>
    <property type="match status" value="1"/>
</dbReference>
<dbReference type="InterPro" id="IPR017945">
    <property type="entry name" value="DHBP_synth_RibB-like_a/b_dom"/>
</dbReference>
<evidence type="ECO:0000256" key="8">
    <source>
        <dbReference type="ARBA" id="ARBA00022695"/>
    </source>
</evidence>
<evidence type="ECO:0000256" key="9">
    <source>
        <dbReference type="ARBA" id="ARBA00022741"/>
    </source>
</evidence>
<dbReference type="GO" id="GO:0003725">
    <property type="term" value="F:double-stranded RNA binding"/>
    <property type="evidence" value="ECO:0007669"/>
    <property type="project" value="InterPro"/>
</dbReference>
<keyword evidence="9" id="KW-0547">Nucleotide-binding</keyword>
<keyword evidence="8" id="KW-0548">Nucleotidyltransferase</keyword>
<dbReference type="GO" id="GO:0008033">
    <property type="term" value="P:tRNA processing"/>
    <property type="evidence" value="ECO:0007669"/>
    <property type="project" value="UniProtKB-KW"/>
</dbReference>
<dbReference type="SUPFAM" id="SSF52788">
    <property type="entry name" value="Phosphotyrosine protein phosphatases I"/>
    <property type="match status" value="1"/>
</dbReference>
<dbReference type="Gene3D" id="3.90.870.10">
    <property type="entry name" value="DHBP synthase"/>
    <property type="match status" value="1"/>
</dbReference>
<dbReference type="GO" id="GO:0006450">
    <property type="term" value="P:regulation of translational fidelity"/>
    <property type="evidence" value="ECO:0007669"/>
    <property type="project" value="TreeGrafter"/>
</dbReference>
<keyword evidence="7" id="KW-0819">tRNA processing</keyword>
<feature type="active site" description="Proton donor" evidence="14">
    <location>
        <position position="331"/>
    </location>
</feature>
<dbReference type="GO" id="GO:0061710">
    <property type="term" value="F:L-threonylcarbamoyladenylate synthase"/>
    <property type="evidence" value="ECO:0007669"/>
    <property type="project" value="UniProtKB-EC"/>
</dbReference>
<sequence>MRIIKINPAHPEDHKIKEGIRVLKNGGLVAFPTDTVYGLGADAESLEAIDRLYQVKKRPREKPFILFLAKKEEILDFTETIPLSAQRLMNKFWPGPLTLIFKASSISPATLLNQQGEIAIRVPSHPIPQKLIEKNKILLGTTSANFSGEPSPLRASQITAYLKEEIDLLLDGGEALLGEESTIVRATSRELQLIREGWLPRETVDKEGKAKGDILFVCTGNTCRSVMAEALLKKLWPEEQSHRVKIHSAGIAAFYGSPPGKMTLEVLREKGINASSYRSARSEGAALKMADLILVMEKDHRERILHLYPPARGKVFLLKEFATGLKEEISDPMGGSYQSYEKCFKEIEENIKGIIKKLGLDYDRGA</sequence>
<dbReference type="InterPro" id="IPR050156">
    <property type="entry name" value="TC-AMP_synthase_SUA5"/>
</dbReference>
<evidence type="ECO:0000256" key="5">
    <source>
        <dbReference type="ARBA" id="ARBA00022490"/>
    </source>
</evidence>
<evidence type="ECO:0000256" key="1">
    <source>
        <dbReference type="ARBA" id="ARBA00004496"/>
    </source>
</evidence>
<evidence type="ECO:0000256" key="10">
    <source>
        <dbReference type="ARBA" id="ARBA00022801"/>
    </source>
</evidence>
<dbReference type="InterPro" id="IPR036196">
    <property type="entry name" value="Ptyr_pPase_sf"/>
</dbReference>
<dbReference type="InterPro" id="IPR006070">
    <property type="entry name" value="Sua5-like_dom"/>
</dbReference>
<evidence type="ECO:0000256" key="6">
    <source>
        <dbReference type="ARBA" id="ARBA00022679"/>
    </source>
</evidence>
<dbReference type="PROSITE" id="PS51163">
    <property type="entry name" value="YRDC"/>
    <property type="match status" value="1"/>
</dbReference>
<dbReference type="GO" id="GO:0004725">
    <property type="term" value="F:protein tyrosine phosphatase activity"/>
    <property type="evidence" value="ECO:0007669"/>
    <property type="project" value="InterPro"/>
</dbReference>
<keyword evidence="10" id="KW-0378">Hydrolase</keyword>
<name>A0A523TI14_UNCAE</name>
<dbReference type="CDD" id="cd16344">
    <property type="entry name" value="LMWPAP"/>
    <property type="match status" value="1"/>
</dbReference>
<dbReference type="InterPro" id="IPR023485">
    <property type="entry name" value="Ptyr_pPase"/>
</dbReference>
<feature type="domain" description="YrdC-like" evidence="15">
    <location>
        <begin position="13"/>
        <end position="199"/>
    </location>
</feature>
<keyword evidence="5" id="KW-0963">Cytoplasm</keyword>
<dbReference type="Pfam" id="PF01300">
    <property type="entry name" value="Sua5_yciO_yrdC"/>
    <property type="match status" value="1"/>
</dbReference>
<evidence type="ECO:0000256" key="14">
    <source>
        <dbReference type="PIRSR" id="PIRSR617867-1"/>
    </source>
</evidence>
<dbReference type="SMART" id="SM00226">
    <property type="entry name" value="LMWPc"/>
    <property type="match status" value="1"/>
</dbReference>
<dbReference type="Pfam" id="PF01451">
    <property type="entry name" value="LMWPc"/>
    <property type="match status" value="1"/>
</dbReference>
<accession>A0A523TI14</accession>
<comment type="catalytic activity">
    <reaction evidence="13">
        <text>L-threonine + hydrogencarbonate + ATP = L-threonylcarbamoyladenylate + diphosphate + H2O</text>
        <dbReference type="Rhea" id="RHEA:36407"/>
        <dbReference type="ChEBI" id="CHEBI:15377"/>
        <dbReference type="ChEBI" id="CHEBI:17544"/>
        <dbReference type="ChEBI" id="CHEBI:30616"/>
        <dbReference type="ChEBI" id="CHEBI:33019"/>
        <dbReference type="ChEBI" id="CHEBI:57926"/>
        <dbReference type="ChEBI" id="CHEBI:73682"/>
        <dbReference type="EC" id="2.7.7.87"/>
    </reaction>
</comment>
<dbReference type="GO" id="GO:0000049">
    <property type="term" value="F:tRNA binding"/>
    <property type="evidence" value="ECO:0007669"/>
    <property type="project" value="TreeGrafter"/>
</dbReference>
<keyword evidence="6" id="KW-0808">Transferase</keyword>
<comment type="caution">
    <text evidence="16">The sequence shown here is derived from an EMBL/GenBank/DDBJ whole genome shotgun (WGS) entry which is preliminary data.</text>
</comment>
<dbReference type="AlphaFoldDB" id="A0A523TI14"/>
<dbReference type="PANTHER" id="PTHR17490:SF16">
    <property type="entry name" value="THREONYLCARBAMOYL-AMP SYNTHASE"/>
    <property type="match status" value="1"/>
</dbReference>
<dbReference type="PRINTS" id="PR00719">
    <property type="entry name" value="LMWPTPASE"/>
</dbReference>
<evidence type="ECO:0000256" key="2">
    <source>
        <dbReference type="ARBA" id="ARBA00007663"/>
    </source>
</evidence>
<evidence type="ECO:0000256" key="4">
    <source>
        <dbReference type="ARBA" id="ARBA00012584"/>
    </source>
</evidence>
<dbReference type="SUPFAM" id="SSF55821">
    <property type="entry name" value="YrdC/RibB"/>
    <property type="match status" value="1"/>
</dbReference>
<evidence type="ECO:0000256" key="13">
    <source>
        <dbReference type="ARBA" id="ARBA00048366"/>
    </source>
</evidence>
<reference evidence="16 17" key="1">
    <citation type="submission" date="2019-03" db="EMBL/GenBank/DDBJ databases">
        <title>Metabolic potential of uncultured bacteria and archaea associated with petroleum seepage in deep-sea sediments.</title>
        <authorList>
            <person name="Dong X."/>
            <person name="Hubert C."/>
        </authorList>
    </citation>
    <scope>NUCLEOTIDE SEQUENCE [LARGE SCALE GENOMIC DNA]</scope>
    <source>
        <strain evidence="16">E44_bin3</strain>
    </source>
</reference>
<evidence type="ECO:0000256" key="3">
    <source>
        <dbReference type="ARBA" id="ARBA00011063"/>
    </source>
</evidence>